<accession>A0ABV3FQB4</accession>
<evidence type="ECO:0000313" key="7">
    <source>
        <dbReference type="Proteomes" id="UP001551695"/>
    </source>
</evidence>
<keyword evidence="7" id="KW-1185">Reference proteome</keyword>
<dbReference type="PRINTS" id="PR00455">
    <property type="entry name" value="HTHTETR"/>
</dbReference>
<name>A0ABV3FQB4_9NOCA</name>
<evidence type="ECO:0000256" key="4">
    <source>
        <dbReference type="PROSITE-ProRule" id="PRU00335"/>
    </source>
</evidence>
<feature type="domain" description="HTH tetR-type" evidence="5">
    <location>
        <begin position="34"/>
        <end position="94"/>
    </location>
</feature>
<dbReference type="Gene3D" id="1.10.357.10">
    <property type="entry name" value="Tetracycline Repressor, domain 2"/>
    <property type="match status" value="1"/>
</dbReference>
<dbReference type="InterPro" id="IPR023772">
    <property type="entry name" value="DNA-bd_HTH_TetR-type_CS"/>
</dbReference>
<sequence>MLDSPAPIDVAADARATGPARGRCGPSLRERKKIQTRARIIEVALNLCDSQGFEATTVEQIAHAADVSPRTVNRYFETKEDIILGPISDFGEGVATALRQQPRADSDLRALCNAYLAIIDSAADGGDTTSFRQFQQMQRIARNSPAVNARALEFGETKTTAITRCLAERTGDAPGALRVRLVVATWQMLCHIAMADSEELVVNSDPRTAARAARDAVLTAYNELQRICSQSRPLESA</sequence>
<dbReference type="InterPro" id="IPR009057">
    <property type="entry name" value="Homeodomain-like_sf"/>
</dbReference>
<dbReference type="EMBL" id="JBFAKC010000003">
    <property type="protein sequence ID" value="MEV0707616.1"/>
    <property type="molecule type" value="Genomic_DNA"/>
</dbReference>
<comment type="caution">
    <text evidence="6">The sequence shown here is derived from an EMBL/GenBank/DDBJ whole genome shotgun (WGS) entry which is preliminary data.</text>
</comment>
<evidence type="ECO:0000259" key="5">
    <source>
        <dbReference type="PROSITE" id="PS50977"/>
    </source>
</evidence>
<keyword evidence="3" id="KW-0804">Transcription</keyword>
<dbReference type="SUPFAM" id="SSF46689">
    <property type="entry name" value="Homeodomain-like"/>
    <property type="match status" value="1"/>
</dbReference>
<evidence type="ECO:0000256" key="3">
    <source>
        <dbReference type="ARBA" id="ARBA00023163"/>
    </source>
</evidence>
<dbReference type="RefSeq" id="WP_109525527.1">
    <property type="nucleotide sequence ID" value="NZ_JBEXKW010000082.1"/>
</dbReference>
<feature type="DNA-binding region" description="H-T-H motif" evidence="4">
    <location>
        <begin position="57"/>
        <end position="76"/>
    </location>
</feature>
<evidence type="ECO:0000256" key="1">
    <source>
        <dbReference type="ARBA" id="ARBA00023015"/>
    </source>
</evidence>
<dbReference type="Proteomes" id="UP001551695">
    <property type="component" value="Unassembled WGS sequence"/>
</dbReference>
<dbReference type="InterPro" id="IPR001647">
    <property type="entry name" value="HTH_TetR"/>
</dbReference>
<dbReference type="PANTHER" id="PTHR30055:SF238">
    <property type="entry name" value="MYCOFACTOCIN BIOSYNTHESIS TRANSCRIPTIONAL REGULATOR MFTR-RELATED"/>
    <property type="match status" value="1"/>
</dbReference>
<evidence type="ECO:0000313" key="6">
    <source>
        <dbReference type="EMBL" id="MEV0707616.1"/>
    </source>
</evidence>
<proteinExistence type="predicted"/>
<evidence type="ECO:0000256" key="2">
    <source>
        <dbReference type="ARBA" id="ARBA00023125"/>
    </source>
</evidence>
<organism evidence="6 7">
    <name type="scientific">Nocardia aurea</name>
    <dbReference type="NCBI Taxonomy" id="2144174"/>
    <lineage>
        <taxon>Bacteria</taxon>
        <taxon>Bacillati</taxon>
        <taxon>Actinomycetota</taxon>
        <taxon>Actinomycetes</taxon>
        <taxon>Mycobacteriales</taxon>
        <taxon>Nocardiaceae</taxon>
        <taxon>Nocardia</taxon>
    </lineage>
</organism>
<reference evidence="6 7" key="1">
    <citation type="submission" date="2024-06" db="EMBL/GenBank/DDBJ databases">
        <title>The Natural Products Discovery Center: Release of the First 8490 Sequenced Strains for Exploring Actinobacteria Biosynthetic Diversity.</title>
        <authorList>
            <person name="Kalkreuter E."/>
            <person name="Kautsar S.A."/>
            <person name="Yang D."/>
            <person name="Bader C.D."/>
            <person name="Teijaro C.N."/>
            <person name="Fluegel L."/>
            <person name="Davis C.M."/>
            <person name="Simpson J.R."/>
            <person name="Lauterbach L."/>
            <person name="Steele A.D."/>
            <person name="Gui C."/>
            <person name="Meng S."/>
            <person name="Li G."/>
            <person name="Viehrig K."/>
            <person name="Ye F."/>
            <person name="Su P."/>
            <person name="Kiefer A.F."/>
            <person name="Nichols A."/>
            <person name="Cepeda A.J."/>
            <person name="Yan W."/>
            <person name="Fan B."/>
            <person name="Jiang Y."/>
            <person name="Adhikari A."/>
            <person name="Zheng C.-J."/>
            <person name="Schuster L."/>
            <person name="Cowan T.M."/>
            <person name="Smanski M.J."/>
            <person name="Chevrette M.G."/>
            <person name="De Carvalho L.P.S."/>
            <person name="Shen B."/>
        </authorList>
    </citation>
    <scope>NUCLEOTIDE SEQUENCE [LARGE SCALE GENOMIC DNA]</scope>
    <source>
        <strain evidence="6 7">NPDC050403</strain>
    </source>
</reference>
<dbReference type="PANTHER" id="PTHR30055">
    <property type="entry name" value="HTH-TYPE TRANSCRIPTIONAL REGULATOR RUTR"/>
    <property type="match status" value="1"/>
</dbReference>
<dbReference type="PROSITE" id="PS01081">
    <property type="entry name" value="HTH_TETR_1"/>
    <property type="match status" value="1"/>
</dbReference>
<keyword evidence="1" id="KW-0805">Transcription regulation</keyword>
<gene>
    <name evidence="6" type="ORF">AB0I48_08645</name>
</gene>
<protein>
    <submittedName>
        <fullName evidence="6">Helix-turn-helix domain-containing protein</fullName>
    </submittedName>
</protein>
<dbReference type="InterPro" id="IPR050109">
    <property type="entry name" value="HTH-type_TetR-like_transc_reg"/>
</dbReference>
<dbReference type="Pfam" id="PF00440">
    <property type="entry name" value="TetR_N"/>
    <property type="match status" value="1"/>
</dbReference>
<keyword evidence="2 4" id="KW-0238">DNA-binding</keyword>
<dbReference type="PROSITE" id="PS50977">
    <property type="entry name" value="HTH_TETR_2"/>
    <property type="match status" value="1"/>
</dbReference>